<dbReference type="InterPro" id="IPR010093">
    <property type="entry name" value="SinI_DNA-bd"/>
</dbReference>
<name>A0A3A5MWY1_9MICO</name>
<dbReference type="NCBIfam" id="TIGR01764">
    <property type="entry name" value="excise"/>
    <property type="match status" value="1"/>
</dbReference>
<dbReference type="InterPro" id="IPR009061">
    <property type="entry name" value="DNA-bd_dom_put_sf"/>
</dbReference>
<keyword evidence="3" id="KW-1185">Reference proteome</keyword>
<proteinExistence type="predicted"/>
<evidence type="ECO:0000313" key="3">
    <source>
        <dbReference type="Proteomes" id="UP000272015"/>
    </source>
</evidence>
<comment type="caution">
    <text evidence="2">The sequence shown here is derived from an EMBL/GenBank/DDBJ whole genome shotgun (WGS) entry which is preliminary data.</text>
</comment>
<keyword evidence="2" id="KW-0238">DNA-binding</keyword>
<feature type="domain" description="Helix-turn-helix" evidence="1">
    <location>
        <begin position="25"/>
        <end position="74"/>
    </location>
</feature>
<accession>A0A3A5MWY1</accession>
<dbReference type="SUPFAM" id="SSF46955">
    <property type="entry name" value="Putative DNA-binding domain"/>
    <property type="match status" value="1"/>
</dbReference>
<dbReference type="GO" id="GO:0003677">
    <property type="term" value="F:DNA binding"/>
    <property type="evidence" value="ECO:0007669"/>
    <property type="project" value="UniProtKB-KW"/>
</dbReference>
<dbReference type="Proteomes" id="UP000272015">
    <property type="component" value="Unassembled WGS sequence"/>
</dbReference>
<sequence>MTTHDELLSTSPSISPEAWGLDALISIAELSAYLGVPVATIYDWRVHGHGPAAFRFGKHLRFAISDVRAWIAEQKEPAGQPGTAKRR</sequence>
<gene>
    <name evidence="2" type="ORF">D6T64_01290</name>
</gene>
<dbReference type="Gene3D" id="1.10.10.10">
    <property type="entry name" value="Winged helix-like DNA-binding domain superfamily/Winged helix DNA-binding domain"/>
    <property type="match status" value="1"/>
</dbReference>
<dbReference type="RefSeq" id="WP_119970680.1">
    <property type="nucleotide sequence ID" value="NZ_JBHSQA010000037.1"/>
</dbReference>
<dbReference type="InterPro" id="IPR041657">
    <property type="entry name" value="HTH_17"/>
</dbReference>
<organism evidence="2 3">
    <name type="scientific">Cryobacterium melibiosiphilum</name>
    <dbReference type="NCBI Taxonomy" id="995039"/>
    <lineage>
        <taxon>Bacteria</taxon>
        <taxon>Bacillati</taxon>
        <taxon>Actinomycetota</taxon>
        <taxon>Actinomycetes</taxon>
        <taxon>Micrococcales</taxon>
        <taxon>Microbacteriaceae</taxon>
        <taxon>Cryobacterium</taxon>
    </lineage>
</organism>
<dbReference type="OrthoDB" id="194758at2"/>
<reference evidence="2 3" key="1">
    <citation type="submission" date="2018-09" db="EMBL/GenBank/DDBJ databases">
        <title>Novel species of Cryobacterium.</title>
        <authorList>
            <person name="Liu Q."/>
            <person name="Xin Y.-H."/>
        </authorList>
    </citation>
    <scope>NUCLEOTIDE SEQUENCE [LARGE SCALE GENOMIC DNA]</scope>
    <source>
        <strain evidence="2 3">Hh39</strain>
    </source>
</reference>
<protein>
    <submittedName>
        <fullName evidence="2">DNA-binding protein</fullName>
    </submittedName>
</protein>
<dbReference type="AlphaFoldDB" id="A0A3A5MWY1"/>
<evidence type="ECO:0000313" key="2">
    <source>
        <dbReference type="EMBL" id="RJT91748.1"/>
    </source>
</evidence>
<dbReference type="EMBL" id="QZVS01000041">
    <property type="protein sequence ID" value="RJT91748.1"/>
    <property type="molecule type" value="Genomic_DNA"/>
</dbReference>
<dbReference type="InterPro" id="IPR036388">
    <property type="entry name" value="WH-like_DNA-bd_sf"/>
</dbReference>
<evidence type="ECO:0000259" key="1">
    <source>
        <dbReference type="Pfam" id="PF12728"/>
    </source>
</evidence>
<dbReference type="Pfam" id="PF12728">
    <property type="entry name" value="HTH_17"/>
    <property type="match status" value="1"/>
</dbReference>